<feature type="domain" description="Glycosyl transferase family 1" evidence="3">
    <location>
        <begin position="185"/>
        <end position="315"/>
    </location>
</feature>
<name>A0A7Y9UJU8_9ACTN</name>
<dbReference type="EMBL" id="JACCAC010000001">
    <property type="protein sequence ID" value="NYG54613.1"/>
    <property type="molecule type" value="Genomic_DNA"/>
</dbReference>
<dbReference type="InterPro" id="IPR001296">
    <property type="entry name" value="Glyco_trans_1"/>
</dbReference>
<dbReference type="GO" id="GO:0016757">
    <property type="term" value="F:glycosyltransferase activity"/>
    <property type="evidence" value="ECO:0007669"/>
    <property type="project" value="UniProtKB-KW"/>
</dbReference>
<dbReference type="AlphaFoldDB" id="A0A7Y9UJU8"/>
<accession>A0A7Y9UJU8</accession>
<evidence type="ECO:0000259" key="3">
    <source>
        <dbReference type="Pfam" id="PF00534"/>
    </source>
</evidence>
<dbReference type="RefSeq" id="WP_179517201.1">
    <property type="nucleotide sequence ID" value="NZ_JACCAC010000001.1"/>
</dbReference>
<evidence type="ECO:0000256" key="2">
    <source>
        <dbReference type="ARBA" id="ARBA00022679"/>
    </source>
</evidence>
<evidence type="ECO:0000313" key="6">
    <source>
        <dbReference type="Proteomes" id="UP000544110"/>
    </source>
</evidence>
<feature type="domain" description="Glycosyltransferase subfamily 4-like N-terminal" evidence="4">
    <location>
        <begin position="19"/>
        <end position="174"/>
    </location>
</feature>
<organism evidence="5 6">
    <name type="scientific">Nocardioides perillae</name>
    <dbReference type="NCBI Taxonomy" id="1119534"/>
    <lineage>
        <taxon>Bacteria</taxon>
        <taxon>Bacillati</taxon>
        <taxon>Actinomycetota</taxon>
        <taxon>Actinomycetes</taxon>
        <taxon>Propionibacteriales</taxon>
        <taxon>Nocardioidaceae</taxon>
        <taxon>Nocardioides</taxon>
    </lineage>
</organism>
<reference evidence="5 6" key="1">
    <citation type="submission" date="2020-07" db="EMBL/GenBank/DDBJ databases">
        <title>Sequencing the genomes of 1000 actinobacteria strains.</title>
        <authorList>
            <person name="Klenk H.-P."/>
        </authorList>
    </citation>
    <scope>NUCLEOTIDE SEQUENCE [LARGE SCALE GENOMIC DNA]</scope>
    <source>
        <strain evidence="5 6">DSM 24552</strain>
    </source>
</reference>
<dbReference type="Pfam" id="PF13439">
    <property type="entry name" value="Glyco_transf_4"/>
    <property type="match status" value="1"/>
</dbReference>
<evidence type="ECO:0000313" key="5">
    <source>
        <dbReference type="EMBL" id="NYG54613.1"/>
    </source>
</evidence>
<dbReference type="Pfam" id="PF00534">
    <property type="entry name" value="Glycos_transf_1"/>
    <property type="match status" value="1"/>
</dbReference>
<dbReference type="Gene3D" id="3.40.50.2000">
    <property type="entry name" value="Glycogen Phosphorylase B"/>
    <property type="match status" value="2"/>
</dbReference>
<dbReference type="PANTHER" id="PTHR12526">
    <property type="entry name" value="GLYCOSYLTRANSFERASE"/>
    <property type="match status" value="1"/>
</dbReference>
<evidence type="ECO:0000259" key="4">
    <source>
        <dbReference type="Pfam" id="PF13439"/>
    </source>
</evidence>
<dbReference type="InterPro" id="IPR028098">
    <property type="entry name" value="Glyco_trans_4-like_N"/>
</dbReference>
<dbReference type="Proteomes" id="UP000544110">
    <property type="component" value="Unassembled WGS sequence"/>
</dbReference>
<keyword evidence="6" id="KW-1185">Reference proteome</keyword>
<sequence>MRLCLIASCRYPVAEPFAGGLEAHTHALASLLRARGHDVTLFAAPGSDPDLEAELLPVAPFASSDLARADVAAPPEWWMQEHHAYLDLMLALQREEGRFDVVHNNSLHHLPIAMAHVLDAPLVTTLHTPPLPWIESAVALARPGARFVAVSRAMAEQWSHCVEADVVHNGVDTDGWRDLGGGDRLVWSGRIVPEKAPHEAVLAARRAGLPLDLVGPVTDQRYYDEQVAPLLDDGPRGARYVGHLSQHGLRALVGRAAAAVVTPQWDEPFGLVAAEALSCGTPVVAYARGALPEIVGPGCGVLVAPGDVDGLARGMVRARGLDRGAVRAVAVARFGAQAMVAGYEEVYADVRRRRLEAA</sequence>
<keyword evidence="2 5" id="KW-0808">Transferase</keyword>
<protein>
    <submittedName>
        <fullName evidence="5">Glycosyltransferase involved in cell wall biosynthesis</fullName>
    </submittedName>
</protein>
<evidence type="ECO:0000256" key="1">
    <source>
        <dbReference type="ARBA" id="ARBA00022676"/>
    </source>
</evidence>
<dbReference type="PANTHER" id="PTHR12526:SF595">
    <property type="entry name" value="BLL5217 PROTEIN"/>
    <property type="match status" value="1"/>
</dbReference>
<gene>
    <name evidence="5" type="ORF">BJ989_000917</name>
</gene>
<dbReference type="SUPFAM" id="SSF53756">
    <property type="entry name" value="UDP-Glycosyltransferase/glycogen phosphorylase"/>
    <property type="match status" value="1"/>
</dbReference>
<comment type="caution">
    <text evidence="5">The sequence shown here is derived from an EMBL/GenBank/DDBJ whole genome shotgun (WGS) entry which is preliminary data.</text>
</comment>
<proteinExistence type="predicted"/>
<keyword evidence="1" id="KW-0328">Glycosyltransferase</keyword>